<evidence type="ECO:0000256" key="4">
    <source>
        <dbReference type="ARBA" id="ARBA00012944"/>
    </source>
</evidence>
<keyword evidence="13 17" id="KW-0830">Ubiquinone</keyword>
<evidence type="ECO:0000256" key="3">
    <source>
        <dbReference type="ARBA" id="ARBA00009025"/>
    </source>
</evidence>
<feature type="transmembrane region" description="Helical" evidence="17">
    <location>
        <begin position="302"/>
        <end position="324"/>
    </location>
</feature>
<dbReference type="AlphaFoldDB" id="A0A1Z4F5Z8"/>
<accession>A0A1Z4F5Z8</accession>
<evidence type="ECO:0000256" key="10">
    <source>
        <dbReference type="ARBA" id="ARBA00022982"/>
    </source>
</evidence>
<evidence type="ECO:0000256" key="5">
    <source>
        <dbReference type="ARBA" id="ARBA00021006"/>
    </source>
</evidence>
<dbReference type="GO" id="GO:0048039">
    <property type="term" value="F:ubiquinone binding"/>
    <property type="evidence" value="ECO:0007669"/>
    <property type="project" value="TreeGrafter"/>
</dbReference>
<evidence type="ECO:0000256" key="9">
    <source>
        <dbReference type="ARBA" id="ARBA00022967"/>
    </source>
</evidence>
<dbReference type="PANTHER" id="PTHR43507:SF20">
    <property type="entry name" value="NADH-UBIQUINONE OXIDOREDUCTASE CHAIN 4"/>
    <property type="match status" value="1"/>
</dbReference>
<feature type="transmembrane region" description="Helical" evidence="17">
    <location>
        <begin position="141"/>
        <end position="163"/>
    </location>
</feature>
<proteinExistence type="inferred from homology"/>
<evidence type="ECO:0000256" key="16">
    <source>
        <dbReference type="ARBA" id="ARBA00049551"/>
    </source>
</evidence>
<dbReference type="GO" id="GO:0015990">
    <property type="term" value="P:electron transport coupled proton transport"/>
    <property type="evidence" value="ECO:0007669"/>
    <property type="project" value="TreeGrafter"/>
</dbReference>
<feature type="domain" description="NADH:quinone oxidoreductase/Mrp antiporter transmembrane" evidence="18">
    <location>
        <begin position="107"/>
        <end position="387"/>
    </location>
</feature>
<organism evidence="19">
    <name type="scientific">Apis cerana japonica</name>
    <dbReference type="NCBI Taxonomy" id="292787"/>
    <lineage>
        <taxon>Eukaryota</taxon>
        <taxon>Metazoa</taxon>
        <taxon>Ecdysozoa</taxon>
        <taxon>Arthropoda</taxon>
        <taxon>Hexapoda</taxon>
        <taxon>Insecta</taxon>
        <taxon>Pterygota</taxon>
        <taxon>Neoptera</taxon>
        <taxon>Endopterygota</taxon>
        <taxon>Hymenoptera</taxon>
        <taxon>Apocrita</taxon>
        <taxon>Aculeata</taxon>
        <taxon>Apoidea</taxon>
        <taxon>Anthophila</taxon>
        <taxon>Apidae</taxon>
        <taxon>Apis</taxon>
    </lineage>
</organism>
<feature type="transmembrane region" description="Helical" evidence="17">
    <location>
        <begin position="344"/>
        <end position="366"/>
    </location>
</feature>
<dbReference type="Pfam" id="PF00361">
    <property type="entry name" value="Proton_antipo_M"/>
    <property type="match status" value="1"/>
</dbReference>
<dbReference type="PANTHER" id="PTHR43507">
    <property type="entry name" value="NADH-UBIQUINONE OXIDOREDUCTASE CHAIN 4"/>
    <property type="match status" value="1"/>
</dbReference>
<feature type="transmembrane region" description="Helical" evidence="17">
    <location>
        <begin position="215"/>
        <end position="238"/>
    </location>
</feature>
<comment type="function">
    <text evidence="1">Core subunit of the mitochondrial membrane respiratory chain NADH dehydrogenase (Complex I) that is believed to belong to the minimal assembly required for catalysis. Complex I functions in the transfer of electrons from NADH to the respiratory chain. The immediate electron acceptor for the enzyme is believed to be ubiquinone.</text>
</comment>
<keyword evidence="12 17" id="KW-0520">NAD</keyword>
<feature type="transmembrane region" description="Helical" evidence="17">
    <location>
        <begin position="276"/>
        <end position="295"/>
    </location>
</feature>
<evidence type="ECO:0000256" key="8">
    <source>
        <dbReference type="ARBA" id="ARBA00022692"/>
    </source>
</evidence>
<evidence type="ECO:0000256" key="6">
    <source>
        <dbReference type="ARBA" id="ARBA00022448"/>
    </source>
</evidence>
<keyword evidence="8 17" id="KW-0812">Transmembrane</keyword>
<comment type="catalytic activity">
    <reaction evidence="16 17">
        <text>a ubiquinone + NADH + 5 H(+)(in) = a ubiquinol + NAD(+) + 4 H(+)(out)</text>
        <dbReference type="Rhea" id="RHEA:29091"/>
        <dbReference type="Rhea" id="RHEA-COMP:9565"/>
        <dbReference type="Rhea" id="RHEA-COMP:9566"/>
        <dbReference type="ChEBI" id="CHEBI:15378"/>
        <dbReference type="ChEBI" id="CHEBI:16389"/>
        <dbReference type="ChEBI" id="CHEBI:17976"/>
        <dbReference type="ChEBI" id="CHEBI:57540"/>
        <dbReference type="ChEBI" id="CHEBI:57945"/>
        <dbReference type="EC" id="7.1.1.2"/>
    </reaction>
</comment>
<keyword evidence="10 17" id="KW-0249">Electron transport</keyword>
<evidence type="ECO:0000256" key="11">
    <source>
        <dbReference type="ARBA" id="ARBA00022989"/>
    </source>
</evidence>
<gene>
    <name evidence="19" type="primary">ND4</name>
</gene>
<protein>
    <recommendedName>
        <fullName evidence="5 17">NADH-ubiquinone oxidoreductase chain 4</fullName>
        <ecNumber evidence="4 17">7.1.1.2</ecNumber>
    </recommendedName>
</protein>
<dbReference type="InterPro" id="IPR003918">
    <property type="entry name" value="NADH_UbQ_OxRdtase"/>
</dbReference>
<dbReference type="InterPro" id="IPR001750">
    <property type="entry name" value="ND/Mrp_TM"/>
</dbReference>
<evidence type="ECO:0000313" key="19">
    <source>
        <dbReference type="EMBL" id="BAY00645.1"/>
    </source>
</evidence>
<comment type="similarity">
    <text evidence="3 17">Belongs to the complex I subunit 4 family.</text>
</comment>
<dbReference type="GO" id="GO:0008137">
    <property type="term" value="F:NADH dehydrogenase (ubiquinone) activity"/>
    <property type="evidence" value="ECO:0007669"/>
    <property type="project" value="UniProtKB-UniRule"/>
</dbReference>
<feature type="transmembrane region" description="Helical" evidence="17">
    <location>
        <begin position="29"/>
        <end position="45"/>
    </location>
</feature>
<keyword evidence="15 17" id="KW-0472">Membrane</keyword>
<feature type="transmembrane region" description="Helical" evidence="17">
    <location>
        <begin position="65"/>
        <end position="84"/>
    </location>
</feature>
<keyword evidence="14 17" id="KW-0496">Mitochondrion</keyword>
<evidence type="ECO:0000256" key="15">
    <source>
        <dbReference type="ARBA" id="ARBA00023136"/>
    </source>
</evidence>
<keyword evidence="9" id="KW-1278">Translocase</keyword>
<feature type="transmembrane region" description="Helical" evidence="17">
    <location>
        <begin position="378"/>
        <end position="403"/>
    </location>
</feature>
<geneLocation type="mitochondrion" evidence="19"/>
<keyword evidence="7 17" id="KW-0679">Respiratory chain</keyword>
<comment type="function">
    <text evidence="17">Core subunit of the mitochondrial membrane respiratory chain NADH dehydrogenase (Complex I) which catalyzes electron transfer from NADH through the respiratory chain, using ubiquinone as an electron acceptor. Essential for the catalytic activity and assembly of complex I.</text>
</comment>
<sequence>MFYFILFYIMIVFMFMYLLVLFMKKIPNLNVIIGNLIMIILWLNLPWFNWIEWINIFCNLSFNKYSYGLMMLTMWIFGLIFMSLNMGMHCLLMNLMLMISLMLVFMSMNLLVFYLFYEFGLLLIFYMVVKWGYSENRWLSGFYLMFYTMIFSLPMLYIIYYLYWLSSSLNFMLMEMMNLKLNLLLFIYLLMSFLVKIPIYLFHGWLLKAHVEAPYYGSMILASIMLKLGGYGMLRLMFIYKNEFMFFQKFIIIINSFGILILSLMCLSQFDMKSIIAISSIVHMGIMIMSMMTFFDISIMGGYLMMISHGLSSSGLFFLVNVIYSQTNSRLMFVNKGMINFMPSMSLLWFMLCSSNMGSPVSLNLISEVMLIIGLVSWMKFLMLILILYCLFSFIYSIYLFMFINHGKIFLVFKIKNGLLVEYFILMMHWIPLNLMFLKLYFI</sequence>
<comment type="subcellular location">
    <subcellularLocation>
        <location evidence="2 17">Mitochondrion membrane</location>
        <topology evidence="2 17">Multi-pass membrane protein</topology>
    </subcellularLocation>
</comment>
<reference evidence="19" key="1">
    <citation type="submission" date="2017-01" db="EMBL/GenBank/DDBJ databases">
        <title>Complete mitochondrial genome of the Asian honeybee, Apis cerana (Insecta: Hymenoptera: Apidae) inhabit Amami Oshima Island, Kagoshima Prefecture, Japan.</title>
        <authorList>
            <person name="Okuyama H."/>
            <person name="Takahashi R."/>
            <person name="Fujiwara A."/>
            <person name="Washitani I."/>
            <person name="Takahashi J."/>
        </authorList>
    </citation>
    <scope>NUCLEOTIDE SEQUENCE</scope>
</reference>
<feature type="transmembrane region" description="Helical" evidence="17">
    <location>
        <begin position="6"/>
        <end position="22"/>
    </location>
</feature>
<feature type="transmembrane region" description="Helical" evidence="17">
    <location>
        <begin position="183"/>
        <end position="203"/>
    </location>
</feature>
<evidence type="ECO:0000256" key="13">
    <source>
        <dbReference type="ARBA" id="ARBA00023075"/>
    </source>
</evidence>
<dbReference type="PRINTS" id="PR01437">
    <property type="entry name" value="NUOXDRDTASE4"/>
</dbReference>
<evidence type="ECO:0000256" key="17">
    <source>
        <dbReference type="RuleBase" id="RU003297"/>
    </source>
</evidence>
<dbReference type="EC" id="7.1.1.2" evidence="4 17"/>
<dbReference type="EMBL" id="AP017941">
    <property type="protein sequence ID" value="BAY00645.1"/>
    <property type="molecule type" value="Genomic_DNA"/>
</dbReference>
<feature type="transmembrane region" description="Helical" evidence="17">
    <location>
        <begin position="250"/>
        <end position="270"/>
    </location>
</feature>
<evidence type="ECO:0000256" key="7">
    <source>
        <dbReference type="ARBA" id="ARBA00022660"/>
    </source>
</evidence>
<feature type="transmembrane region" description="Helical" evidence="17">
    <location>
        <begin position="96"/>
        <end position="129"/>
    </location>
</feature>
<evidence type="ECO:0000256" key="2">
    <source>
        <dbReference type="ARBA" id="ARBA00004225"/>
    </source>
</evidence>
<evidence type="ECO:0000256" key="1">
    <source>
        <dbReference type="ARBA" id="ARBA00003257"/>
    </source>
</evidence>
<name>A0A1Z4F5Z8_APICE</name>
<evidence type="ECO:0000259" key="18">
    <source>
        <dbReference type="Pfam" id="PF00361"/>
    </source>
</evidence>
<evidence type="ECO:0000256" key="12">
    <source>
        <dbReference type="ARBA" id="ARBA00023027"/>
    </source>
</evidence>
<keyword evidence="6 17" id="KW-0813">Transport</keyword>
<dbReference type="GO" id="GO:0031966">
    <property type="term" value="C:mitochondrial membrane"/>
    <property type="evidence" value="ECO:0007669"/>
    <property type="project" value="UniProtKB-SubCell"/>
</dbReference>
<evidence type="ECO:0000256" key="14">
    <source>
        <dbReference type="ARBA" id="ARBA00023128"/>
    </source>
</evidence>
<keyword evidence="11 17" id="KW-1133">Transmembrane helix</keyword>
<dbReference type="GO" id="GO:0042773">
    <property type="term" value="P:ATP synthesis coupled electron transport"/>
    <property type="evidence" value="ECO:0007669"/>
    <property type="project" value="InterPro"/>
</dbReference>
<dbReference type="GO" id="GO:0003954">
    <property type="term" value="F:NADH dehydrogenase activity"/>
    <property type="evidence" value="ECO:0007669"/>
    <property type="project" value="TreeGrafter"/>
</dbReference>